<dbReference type="SMART" id="SM01332">
    <property type="entry name" value="Cyclin_C"/>
    <property type="match status" value="1"/>
</dbReference>
<evidence type="ECO:0000256" key="7">
    <source>
        <dbReference type="ARBA" id="ARBA00022776"/>
    </source>
</evidence>
<dbReference type="InterPro" id="IPR036915">
    <property type="entry name" value="Cyclin-like_sf"/>
</dbReference>
<dbReference type="InterPro" id="IPR032447">
    <property type="entry name" value="Cyclin-A_N"/>
</dbReference>
<dbReference type="Pfam" id="PF16500">
    <property type="entry name" value="Cyclin_N2"/>
    <property type="match status" value="1"/>
</dbReference>
<keyword evidence="9" id="KW-0539">Nucleus</keyword>
<dbReference type="GO" id="GO:0005654">
    <property type="term" value="C:nucleoplasm"/>
    <property type="evidence" value="ECO:0007669"/>
    <property type="project" value="UniProtKB-ARBA"/>
</dbReference>
<dbReference type="OrthoDB" id="5590282at2759"/>
<evidence type="ECO:0000256" key="1">
    <source>
        <dbReference type="ARBA" id="ARBA00004123"/>
    </source>
</evidence>
<evidence type="ECO:0000256" key="5">
    <source>
        <dbReference type="ARBA" id="ARBA00022490"/>
    </source>
</evidence>
<feature type="domain" description="Cyclin-like" evidence="13">
    <location>
        <begin position="287"/>
        <end position="369"/>
    </location>
</feature>
<dbReference type="SMART" id="SM00385">
    <property type="entry name" value="CYCLIN"/>
    <property type="match status" value="2"/>
</dbReference>
<reference evidence="15" key="1">
    <citation type="submission" date="2020-10" db="EMBL/GenBank/DDBJ databases">
        <title>Feather gene expression reveals the developmental basis of iridescence in African starlings.</title>
        <authorList>
            <person name="Rubenstein D.R."/>
        </authorList>
    </citation>
    <scope>NUCLEOTIDE SEQUENCE</scope>
    <source>
        <strain evidence="15">SS15</strain>
        <tissue evidence="15">Liver</tissue>
    </source>
</reference>
<evidence type="ECO:0000256" key="11">
    <source>
        <dbReference type="RuleBase" id="RU000383"/>
    </source>
</evidence>
<dbReference type="FunFam" id="1.10.472.10:FF:000037">
    <property type="entry name" value="Cyclin-A2"/>
    <property type="match status" value="1"/>
</dbReference>
<evidence type="ECO:0000256" key="9">
    <source>
        <dbReference type="ARBA" id="ARBA00023242"/>
    </source>
</evidence>
<dbReference type="AlphaFoldDB" id="A0A835NRD6"/>
<organism evidence="15">
    <name type="scientific">Lamprotornis superbus</name>
    <dbReference type="NCBI Taxonomy" id="245042"/>
    <lineage>
        <taxon>Eukaryota</taxon>
        <taxon>Metazoa</taxon>
        <taxon>Chordata</taxon>
        <taxon>Craniata</taxon>
        <taxon>Vertebrata</taxon>
        <taxon>Euteleostomi</taxon>
        <taxon>Archelosauria</taxon>
        <taxon>Archosauria</taxon>
        <taxon>Dinosauria</taxon>
        <taxon>Saurischia</taxon>
        <taxon>Theropoda</taxon>
        <taxon>Coelurosauria</taxon>
        <taxon>Aves</taxon>
        <taxon>Neognathae</taxon>
        <taxon>Neoaves</taxon>
        <taxon>Telluraves</taxon>
        <taxon>Australaves</taxon>
        <taxon>Passeriformes</taxon>
        <taxon>Sturnidae</taxon>
        <taxon>Lamprotornis</taxon>
    </lineage>
</organism>
<dbReference type="PROSITE" id="PS00292">
    <property type="entry name" value="CYCLINS"/>
    <property type="match status" value="1"/>
</dbReference>
<evidence type="ECO:0000313" key="15">
    <source>
        <dbReference type="EMBL" id="KAG0119710.1"/>
    </source>
</evidence>
<evidence type="ECO:0000256" key="10">
    <source>
        <dbReference type="ARBA" id="ARBA00023306"/>
    </source>
</evidence>
<dbReference type="Pfam" id="PF00134">
    <property type="entry name" value="Cyclin_N"/>
    <property type="match status" value="1"/>
</dbReference>
<evidence type="ECO:0000256" key="8">
    <source>
        <dbReference type="ARBA" id="ARBA00023127"/>
    </source>
</evidence>
<keyword evidence="8 11" id="KW-0195">Cyclin</keyword>
<evidence type="ECO:0000259" key="14">
    <source>
        <dbReference type="SMART" id="SM01332"/>
    </source>
</evidence>
<evidence type="ECO:0000256" key="4">
    <source>
        <dbReference type="ARBA" id="ARBA00019673"/>
    </source>
</evidence>
<sequence length="453" mass="50366">MLAEQENQENVPPPAGGKAAAPPPAAGTRVALGLLRGAQQRAGIPLQAARGGCEGHGAAAGLQQHQHQPFSIHVDEPDGEREPRRQRGVPAGQKEEAALGLRAAVCALGERRPLAPLGNAMELSFDSPSIMDISITSEPEEKAPNVNNVPDYIDEIHMYLREMEVKCKPKMGYMKKQPDITNNMRAILVDWLVEVGEEYKLQNETLHLAVNYIDRFLSSMSVLRGKLQLVGTAAMLLASKFEEIYPPEVAEFVYITDDTYTKKQVLRMEHLILKVLSFDLAAPTINQFLTQYFLHQQTDAKVESLSMYLGELSLIDADPYLKYLPSVIAAAAFHLADYTLTGQTWPESLCKVTGYTLEDIKPCLIDLHNTYLKAAQHTQQSIREKYKSTKYHGVSLIDPPDTLNLLHIWPAKMTQSYNPCYAGSIGDVAIVVQQKRIVRFGEECKMRGQRVKG</sequence>
<accession>A0A835NRD6</accession>
<evidence type="ECO:0000256" key="12">
    <source>
        <dbReference type="SAM" id="MobiDB-lite"/>
    </source>
</evidence>
<dbReference type="CDD" id="cd20561">
    <property type="entry name" value="CYCLIN_CCNA2_rpt1"/>
    <property type="match status" value="1"/>
</dbReference>
<keyword evidence="6" id="KW-0132">Cell division</keyword>
<evidence type="ECO:0000313" key="17">
    <source>
        <dbReference type="Proteomes" id="UP000618051"/>
    </source>
</evidence>
<keyword evidence="17" id="KW-1185">Reference proteome</keyword>
<feature type="domain" description="Cyclin-like" evidence="13">
    <location>
        <begin position="190"/>
        <end position="274"/>
    </location>
</feature>
<dbReference type="Pfam" id="PF02984">
    <property type="entry name" value="Cyclin_C"/>
    <property type="match status" value="1"/>
</dbReference>
<feature type="compositionally biased region" description="Basic and acidic residues" evidence="12">
    <location>
        <begin position="74"/>
        <end position="85"/>
    </location>
</feature>
<dbReference type="PANTHER" id="PTHR10177">
    <property type="entry name" value="CYCLINS"/>
    <property type="match status" value="1"/>
</dbReference>
<protein>
    <recommendedName>
        <fullName evidence="4">Cyclin-A2</fullName>
    </recommendedName>
</protein>
<keyword evidence="7" id="KW-0498">Mitosis</keyword>
<dbReference type="GO" id="GO:0005737">
    <property type="term" value="C:cytoplasm"/>
    <property type="evidence" value="ECO:0007669"/>
    <property type="project" value="UniProtKB-SubCell"/>
</dbReference>
<dbReference type="SUPFAM" id="SSF47954">
    <property type="entry name" value="Cyclin-like"/>
    <property type="match status" value="2"/>
</dbReference>
<keyword evidence="5" id="KW-0963">Cytoplasm</keyword>
<comment type="similarity">
    <text evidence="3">Belongs to the cyclin family. Cyclin AB subfamily.</text>
</comment>
<dbReference type="InterPro" id="IPR048258">
    <property type="entry name" value="Cyclins_cyclin-box"/>
</dbReference>
<name>A0A835NRD6_9PASS</name>
<dbReference type="GO" id="GO:0000307">
    <property type="term" value="C:cyclin-dependent protein kinase holoenzyme complex"/>
    <property type="evidence" value="ECO:0007669"/>
    <property type="project" value="UniProtKB-ARBA"/>
</dbReference>
<dbReference type="EMBL" id="JADDUC010000081">
    <property type="protein sequence ID" value="KAG0119710.1"/>
    <property type="molecule type" value="Genomic_DNA"/>
</dbReference>
<keyword evidence="10" id="KW-0131">Cell cycle</keyword>
<comment type="caution">
    <text evidence="15">The sequence shown here is derived from an EMBL/GenBank/DDBJ whole genome shotgun (WGS) entry which is preliminary data.</text>
</comment>
<dbReference type="EMBL" id="JADDUC020000006">
    <property type="protein sequence ID" value="KAI1238657.1"/>
    <property type="molecule type" value="Genomic_DNA"/>
</dbReference>
<feature type="region of interest" description="Disordered" evidence="12">
    <location>
        <begin position="74"/>
        <end position="95"/>
    </location>
</feature>
<dbReference type="InterPro" id="IPR006671">
    <property type="entry name" value="Cyclin_N"/>
</dbReference>
<reference evidence="16 17" key="2">
    <citation type="journal article" date="2021" name="J. Hered.">
        <title>Feather Gene Expression Elucidates the Developmental Basis of Plumage Iridescence in African Starlings.</title>
        <authorList>
            <person name="Rubenstein D.R."/>
            <person name="Corvelo A."/>
            <person name="MacManes M.D."/>
            <person name="Maia R."/>
            <person name="Narzisi G."/>
            <person name="Rousaki A."/>
            <person name="Vandenabeele P."/>
            <person name="Shawkey M.D."/>
            <person name="Solomon J."/>
        </authorList>
    </citation>
    <scope>NUCLEOTIDE SEQUENCE [LARGE SCALE GENOMIC DNA]</scope>
    <source>
        <strain evidence="16">SS15</strain>
    </source>
</reference>
<feature type="domain" description="Cyclin C-terminal" evidence="14">
    <location>
        <begin position="283"/>
        <end position="400"/>
    </location>
</feature>
<evidence type="ECO:0000259" key="13">
    <source>
        <dbReference type="SMART" id="SM00385"/>
    </source>
</evidence>
<comment type="subcellular location">
    <subcellularLocation>
        <location evidence="2">Cytoplasm</location>
    </subcellularLocation>
    <subcellularLocation>
        <location evidence="1">Nucleus</location>
    </subcellularLocation>
</comment>
<dbReference type="Gene3D" id="1.10.472.10">
    <property type="entry name" value="Cyclin-like"/>
    <property type="match status" value="2"/>
</dbReference>
<proteinExistence type="inferred from homology"/>
<dbReference type="InterPro" id="IPR039361">
    <property type="entry name" value="Cyclin"/>
</dbReference>
<evidence type="ECO:0000256" key="6">
    <source>
        <dbReference type="ARBA" id="ARBA00022618"/>
    </source>
</evidence>
<dbReference type="CDD" id="cd20564">
    <property type="entry name" value="CYCLIN_CCNA2_rpt2"/>
    <property type="match status" value="1"/>
</dbReference>
<dbReference type="InterPro" id="IPR013763">
    <property type="entry name" value="Cyclin-like_dom"/>
</dbReference>
<reference evidence="16" key="3">
    <citation type="submission" date="2022-01" db="EMBL/GenBank/DDBJ databases">
        <authorList>
            <person name="Rubenstein D.R."/>
        </authorList>
    </citation>
    <scope>NUCLEOTIDE SEQUENCE</scope>
    <source>
        <strain evidence="16">SS15</strain>
        <tissue evidence="16">Liver</tissue>
    </source>
</reference>
<feature type="compositionally biased region" description="Pro residues" evidence="12">
    <location>
        <begin position="11"/>
        <end position="25"/>
    </location>
</feature>
<gene>
    <name evidence="16" type="ORF">IHE44_0013397</name>
    <name evidence="15" type="ORF">IHE44_014034</name>
</gene>
<feature type="region of interest" description="Disordered" evidence="12">
    <location>
        <begin position="1"/>
        <end position="27"/>
    </location>
</feature>
<dbReference type="Proteomes" id="UP000618051">
    <property type="component" value="Unassembled WGS sequence"/>
</dbReference>
<evidence type="ECO:0000313" key="16">
    <source>
        <dbReference type="EMBL" id="KAI1238657.1"/>
    </source>
</evidence>
<dbReference type="InterPro" id="IPR004367">
    <property type="entry name" value="Cyclin_C-dom"/>
</dbReference>
<evidence type="ECO:0000256" key="3">
    <source>
        <dbReference type="ARBA" id="ARBA00006955"/>
    </source>
</evidence>
<dbReference type="GO" id="GO:0051301">
    <property type="term" value="P:cell division"/>
    <property type="evidence" value="ECO:0007669"/>
    <property type="project" value="UniProtKB-KW"/>
</dbReference>
<evidence type="ECO:0000256" key="2">
    <source>
        <dbReference type="ARBA" id="ARBA00004496"/>
    </source>
</evidence>